<evidence type="ECO:0000313" key="2">
    <source>
        <dbReference type="Proteomes" id="UP000295788"/>
    </source>
</evidence>
<sequence length="112" mass="12847">MTLIAIVKSNEVDRITTLLDKNGYEGRYTLEKQSSNTEEISVVINEDYDDLSGLYEILNSEGIVVLDQYDTESPLYQSYGLMDEADCQDEEENYFPIPIPTHFVQDPIEDQL</sequence>
<dbReference type="Proteomes" id="UP000295788">
    <property type="component" value="Unassembled WGS sequence"/>
</dbReference>
<keyword evidence="2" id="KW-1185">Reference proteome</keyword>
<accession>A0A4V2UT43</accession>
<reference evidence="1 2" key="1">
    <citation type="submission" date="2019-03" db="EMBL/GenBank/DDBJ databases">
        <title>Genomic Encyclopedia of Type Strains, Phase IV (KMG-IV): sequencing the most valuable type-strain genomes for metagenomic binning, comparative biology and taxonomic classification.</title>
        <authorList>
            <person name="Goeker M."/>
        </authorList>
    </citation>
    <scope>NUCLEOTIDE SEQUENCE [LARGE SCALE GENOMIC DNA]</scope>
    <source>
        <strain evidence="1 2">DSM 23802</strain>
    </source>
</reference>
<evidence type="ECO:0000313" key="1">
    <source>
        <dbReference type="EMBL" id="TCS84069.1"/>
    </source>
</evidence>
<comment type="caution">
    <text evidence="1">The sequence shown here is derived from an EMBL/GenBank/DDBJ whole genome shotgun (WGS) entry which is preliminary data.</text>
</comment>
<proteinExistence type="predicted"/>
<organism evidence="1 2">
    <name type="scientific">Tepidibacillus fermentans</name>
    <dbReference type="NCBI Taxonomy" id="1281767"/>
    <lineage>
        <taxon>Bacteria</taxon>
        <taxon>Bacillati</taxon>
        <taxon>Bacillota</taxon>
        <taxon>Bacilli</taxon>
        <taxon>Bacillales</taxon>
        <taxon>Bacillaceae</taxon>
        <taxon>Tepidibacillus</taxon>
    </lineage>
</organism>
<dbReference type="EMBL" id="SMAB01000002">
    <property type="protein sequence ID" value="TCS84069.1"/>
    <property type="molecule type" value="Genomic_DNA"/>
</dbReference>
<dbReference type="RefSeq" id="WP_132766933.1">
    <property type="nucleotide sequence ID" value="NZ_SMAB01000002.1"/>
</dbReference>
<dbReference type="AlphaFoldDB" id="A0A4V2UT43"/>
<protein>
    <submittedName>
        <fullName evidence="1">Uncharacterized protein</fullName>
    </submittedName>
</protein>
<name>A0A4V2UT43_9BACI</name>
<gene>
    <name evidence="1" type="ORF">EDD72_102110</name>
</gene>